<evidence type="ECO:0000313" key="2">
    <source>
        <dbReference type="Proteomes" id="UP001227268"/>
    </source>
</evidence>
<dbReference type="EMBL" id="JASBWT010000049">
    <property type="protein sequence ID" value="KAJ9091620.1"/>
    <property type="molecule type" value="Genomic_DNA"/>
</dbReference>
<evidence type="ECO:0000313" key="1">
    <source>
        <dbReference type="EMBL" id="KAJ9091620.1"/>
    </source>
</evidence>
<organism evidence="1 2">
    <name type="scientific">Naganishia friedmannii</name>
    <dbReference type="NCBI Taxonomy" id="89922"/>
    <lineage>
        <taxon>Eukaryota</taxon>
        <taxon>Fungi</taxon>
        <taxon>Dikarya</taxon>
        <taxon>Basidiomycota</taxon>
        <taxon>Agaricomycotina</taxon>
        <taxon>Tremellomycetes</taxon>
        <taxon>Filobasidiales</taxon>
        <taxon>Filobasidiaceae</taxon>
        <taxon>Naganishia</taxon>
    </lineage>
</organism>
<name>A0ACC2UY82_9TREE</name>
<keyword evidence="2" id="KW-1185">Reference proteome</keyword>
<protein>
    <submittedName>
        <fullName evidence="1">Uncharacterized protein</fullName>
    </submittedName>
</protein>
<gene>
    <name evidence="1" type="ORF">QFC21_007160</name>
</gene>
<proteinExistence type="predicted"/>
<comment type="caution">
    <text evidence="1">The sequence shown here is derived from an EMBL/GenBank/DDBJ whole genome shotgun (WGS) entry which is preliminary data.</text>
</comment>
<sequence>MDARKSRNTRVKTGCLVFHRFVGVEERVEMTYPMHILYRIERRLVVVDELCVYPETRRFCPIEPSGPSSRHQSSDTPAEVSPIPTEASQAANIPSSFAPSNGNGTQTQTVEGSLPEIKAYLEYKGYDTNPEQATALACMSALLRKTKMAEYFLGVDEPWVLLGDMFDTEFDLQCVNSPVFSRSKAAPGRANASLGNLPF</sequence>
<accession>A0ACC2UY82</accession>
<reference evidence="1" key="1">
    <citation type="submission" date="2023-04" db="EMBL/GenBank/DDBJ databases">
        <title>Draft Genome sequencing of Naganishia species isolated from polar environments using Oxford Nanopore Technology.</title>
        <authorList>
            <person name="Leo P."/>
            <person name="Venkateswaran K."/>
        </authorList>
    </citation>
    <scope>NUCLEOTIDE SEQUENCE</scope>
    <source>
        <strain evidence="1">MNA-CCFEE 5423</strain>
    </source>
</reference>
<dbReference type="Proteomes" id="UP001227268">
    <property type="component" value="Unassembled WGS sequence"/>
</dbReference>